<feature type="region of interest" description="Disordered" evidence="1">
    <location>
        <begin position="1"/>
        <end position="25"/>
    </location>
</feature>
<feature type="region of interest" description="Disordered" evidence="1">
    <location>
        <begin position="45"/>
        <end position="88"/>
    </location>
</feature>
<protein>
    <submittedName>
        <fullName evidence="2">Uncharacterized protein</fullName>
    </submittedName>
</protein>
<organism evidence="2 3">
    <name type="scientific">Natronococcus pandeyae</name>
    <dbReference type="NCBI Taxonomy" id="2055836"/>
    <lineage>
        <taxon>Archaea</taxon>
        <taxon>Methanobacteriati</taxon>
        <taxon>Methanobacteriota</taxon>
        <taxon>Stenosarchaea group</taxon>
        <taxon>Halobacteria</taxon>
        <taxon>Halobacteriales</taxon>
        <taxon>Natrialbaceae</taxon>
        <taxon>Natronococcus</taxon>
    </lineage>
</organism>
<dbReference type="Proteomes" id="UP000766904">
    <property type="component" value="Unassembled WGS sequence"/>
</dbReference>
<proteinExistence type="predicted"/>
<gene>
    <name evidence="2" type="ORF">CV102_23695</name>
</gene>
<dbReference type="EMBL" id="PHNJ01000021">
    <property type="protein sequence ID" value="TYL36153.1"/>
    <property type="molecule type" value="Genomic_DNA"/>
</dbReference>
<name>A0A8J8Q0H6_9EURY</name>
<reference evidence="2" key="1">
    <citation type="submission" date="2017-11" db="EMBL/GenBank/DDBJ databases">
        <authorList>
            <person name="Kajale S.C."/>
            <person name="Sharma A."/>
        </authorList>
    </citation>
    <scope>NUCLEOTIDE SEQUENCE</scope>
    <source>
        <strain evidence="2">LS1_42</strain>
    </source>
</reference>
<sequence length="123" mass="14393">MEKPAKPSVPDLPAYVREPLENQSPNRLEAIAEYAEDLAAWKRAKRDRELEQKRAEEEVGEGELEDLEERDVSTDPEDYETVPASGAYITTKETKPGYHYYYWQWRDGDSWENEYIAPVNPKR</sequence>
<accession>A0A8J8Q0H6</accession>
<keyword evidence="3" id="KW-1185">Reference proteome</keyword>
<dbReference type="AlphaFoldDB" id="A0A8J8Q0H6"/>
<evidence type="ECO:0000313" key="3">
    <source>
        <dbReference type="Proteomes" id="UP000766904"/>
    </source>
</evidence>
<comment type="caution">
    <text evidence="2">The sequence shown here is derived from an EMBL/GenBank/DDBJ whole genome shotgun (WGS) entry which is preliminary data.</text>
</comment>
<feature type="compositionally biased region" description="Basic and acidic residues" evidence="1">
    <location>
        <begin position="46"/>
        <end position="57"/>
    </location>
</feature>
<feature type="compositionally biased region" description="Acidic residues" evidence="1">
    <location>
        <begin position="58"/>
        <end position="80"/>
    </location>
</feature>
<dbReference type="RefSeq" id="WP_148860458.1">
    <property type="nucleotide sequence ID" value="NZ_PHNJ01000021.1"/>
</dbReference>
<dbReference type="OrthoDB" id="204292at2157"/>
<evidence type="ECO:0000256" key="1">
    <source>
        <dbReference type="SAM" id="MobiDB-lite"/>
    </source>
</evidence>
<evidence type="ECO:0000313" key="2">
    <source>
        <dbReference type="EMBL" id="TYL36153.1"/>
    </source>
</evidence>